<keyword evidence="2" id="KW-0472">Membrane</keyword>
<accession>A0ABQ8F257</accession>
<gene>
    <name evidence="3" type="ORF">BASA50_009163</name>
</gene>
<feature type="transmembrane region" description="Helical" evidence="2">
    <location>
        <begin position="89"/>
        <end position="108"/>
    </location>
</feature>
<feature type="compositionally biased region" description="Polar residues" evidence="1">
    <location>
        <begin position="272"/>
        <end position="281"/>
    </location>
</feature>
<reference evidence="3 4" key="1">
    <citation type="submission" date="2021-02" db="EMBL/GenBank/DDBJ databases">
        <title>Variation within the Batrachochytrium salamandrivorans European outbreak.</title>
        <authorList>
            <person name="Kelly M."/>
            <person name="Pasmans F."/>
            <person name="Shea T.P."/>
            <person name="Munoz J.F."/>
            <person name="Carranza S."/>
            <person name="Cuomo C.A."/>
            <person name="Martel A."/>
        </authorList>
    </citation>
    <scope>NUCLEOTIDE SEQUENCE [LARGE SCALE GENOMIC DNA]</scope>
    <source>
        <strain evidence="3 4">AMFP18/2</strain>
    </source>
</reference>
<comment type="caution">
    <text evidence="3">The sequence shown here is derived from an EMBL/GenBank/DDBJ whole genome shotgun (WGS) entry which is preliminary data.</text>
</comment>
<name>A0ABQ8F257_9FUNG</name>
<evidence type="ECO:0000313" key="3">
    <source>
        <dbReference type="EMBL" id="KAH6590785.1"/>
    </source>
</evidence>
<feature type="transmembrane region" description="Helical" evidence="2">
    <location>
        <begin position="139"/>
        <end position="164"/>
    </location>
</feature>
<evidence type="ECO:0000256" key="1">
    <source>
        <dbReference type="SAM" id="MobiDB-lite"/>
    </source>
</evidence>
<evidence type="ECO:0000313" key="4">
    <source>
        <dbReference type="Proteomes" id="UP001648503"/>
    </source>
</evidence>
<keyword evidence="2" id="KW-1133">Transmembrane helix</keyword>
<proteinExistence type="predicted"/>
<feature type="compositionally biased region" description="Low complexity" evidence="1">
    <location>
        <begin position="221"/>
        <end position="257"/>
    </location>
</feature>
<evidence type="ECO:0008006" key="5">
    <source>
        <dbReference type="Google" id="ProtNLM"/>
    </source>
</evidence>
<sequence>MSFNPQQQNLLFHQNQWYIANARTQRLATVKTSLSQILASSSIIVVGIAAYGLFVGSLVRPGGSAWCAYRIVINAIMAMVAGRCRIRNIWGILYLVMNSVIELIAIGINVRNNATPHASCMNDPMCLADQDGSGVLARYFSIAVFGVLWLVNSVLVIFILTLIVKEQTAEQMAALHANNYAAAGGVMRPESNHIPGTIITAGPLRVVVGSTGPIGSSPSHIPMMPAVPMVPISPQFQPQPQPQQQQHQQQQQQQHLSPPLPPRHNADKISQDNDPASSMYATSAPPPYAPDTSHNNAGPSGPSAQSGYSPRHQ</sequence>
<evidence type="ECO:0000256" key="2">
    <source>
        <dbReference type="SAM" id="Phobius"/>
    </source>
</evidence>
<keyword evidence="2" id="KW-0812">Transmembrane</keyword>
<keyword evidence="4" id="KW-1185">Reference proteome</keyword>
<dbReference type="EMBL" id="JAFCIX010000419">
    <property type="protein sequence ID" value="KAH6590785.1"/>
    <property type="molecule type" value="Genomic_DNA"/>
</dbReference>
<protein>
    <recommendedName>
        <fullName evidence="5">MARVEL domain-containing protein</fullName>
    </recommendedName>
</protein>
<feature type="compositionally biased region" description="Polar residues" evidence="1">
    <location>
        <begin position="292"/>
        <end position="313"/>
    </location>
</feature>
<feature type="transmembrane region" description="Helical" evidence="2">
    <location>
        <begin position="37"/>
        <end position="57"/>
    </location>
</feature>
<organism evidence="3 4">
    <name type="scientific">Batrachochytrium salamandrivorans</name>
    <dbReference type="NCBI Taxonomy" id="1357716"/>
    <lineage>
        <taxon>Eukaryota</taxon>
        <taxon>Fungi</taxon>
        <taxon>Fungi incertae sedis</taxon>
        <taxon>Chytridiomycota</taxon>
        <taxon>Chytridiomycota incertae sedis</taxon>
        <taxon>Chytridiomycetes</taxon>
        <taxon>Rhizophydiales</taxon>
        <taxon>Rhizophydiales incertae sedis</taxon>
        <taxon>Batrachochytrium</taxon>
    </lineage>
</organism>
<dbReference type="Proteomes" id="UP001648503">
    <property type="component" value="Unassembled WGS sequence"/>
</dbReference>
<feature type="region of interest" description="Disordered" evidence="1">
    <location>
        <begin position="211"/>
        <end position="313"/>
    </location>
</feature>